<organism evidence="6 7">
    <name type="scientific">Rhodotorula paludigena</name>
    <dbReference type="NCBI Taxonomy" id="86838"/>
    <lineage>
        <taxon>Eukaryota</taxon>
        <taxon>Fungi</taxon>
        <taxon>Dikarya</taxon>
        <taxon>Basidiomycota</taxon>
        <taxon>Pucciniomycotina</taxon>
        <taxon>Microbotryomycetes</taxon>
        <taxon>Sporidiobolales</taxon>
        <taxon>Sporidiobolaceae</taxon>
        <taxon>Rhodotorula</taxon>
    </lineage>
</organism>
<dbReference type="EMBL" id="BQKY01000017">
    <property type="protein sequence ID" value="GJN94456.1"/>
    <property type="molecule type" value="Genomic_DNA"/>
</dbReference>
<reference evidence="6 7" key="1">
    <citation type="submission" date="2021-12" db="EMBL/GenBank/DDBJ databases">
        <title>High titer production of polyol ester of fatty acids by Rhodotorula paludigena BS15 towards product separation-free biomass refinery.</title>
        <authorList>
            <person name="Mano J."/>
            <person name="Ono H."/>
            <person name="Tanaka T."/>
            <person name="Naito K."/>
            <person name="Sushida H."/>
            <person name="Ike M."/>
            <person name="Tokuyasu K."/>
            <person name="Kitaoka M."/>
        </authorList>
    </citation>
    <scope>NUCLEOTIDE SEQUENCE [LARGE SCALE GENOMIC DNA]</scope>
    <source>
        <strain evidence="6 7">BS15</strain>
    </source>
</reference>
<dbReference type="PANTHER" id="PTHR12434:SF6">
    <property type="entry name" value="MEDIATOR OF RNA POLYMERASE II TRANSCRIPTION SUBUNIT 22"/>
    <property type="match status" value="1"/>
</dbReference>
<dbReference type="GO" id="GO:0003712">
    <property type="term" value="F:transcription coregulator activity"/>
    <property type="evidence" value="ECO:0007669"/>
    <property type="project" value="InterPro"/>
</dbReference>
<dbReference type="PANTHER" id="PTHR12434">
    <property type="entry name" value="MEDIATOR OF RNA POLYMERASE II TRANSCRIPTION SUBUNIT 22"/>
    <property type="match status" value="1"/>
</dbReference>
<keyword evidence="5" id="KW-0539">Nucleus</keyword>
<evidence type="ECO:0000256" key="4">
    <source>
        <dbReference type="ARBA" id="ARBA00023163"/>
    </source>
</evidence>
<sequence>MQGTAPSARQTDFRRRTVLPATLQNLRTTTSQTSALELTSDEYLDRVEEELNSVVDKETDSLVDGMRELVALARLDPARPPHPSASSHRALASQLRTEHMLRSAQSLLSLAHTLKLLHLFGDGQAGELAREKRDKELRDEIAQLKARARELAGHDVNLGGASAP</sequence>
<dbReference type="Proteomes" id="UP001342314">
    <property type="component" value="Unassembled WGS sequence"/>
</dbReference>
<accession>A0AAV5GPD5</accession>
<dbReference type="GO" id="GO:0006357">
    <property type="term" value="P:regulation of transcription by RNA polymerase II"/>
    <property type="evidence" value="ECO:0007669"/>
    <property type="project" value="InterPro"/>
</dbReference>
<protein>
    <recommendedName>
        <fullName evidence="8">Mediator of RNA polymerase II transcription subunit 11</fullName>
    </recommendedName>
</protein>
<dbReference type="InterPro" id="IPR009332">
    <property type="entry name" value="Med22"/>
</dbReference>
<keyword evidence="4" id="KW-0804">Transcription</keyword>
<proteinExistence type="inferred from homology"/>
<name>A0AAV5GPD5_9BASI</name>
<evidence type="ECO:0000313" key="7">
    <source>
        <dbReference type="Proteomes" id="UP001342314"/>
    </source>
</evidence>
<gene>
    <name evidence="6" type="ORF">Rhopal_007536-T1</name>
</gene>
<comment type="caution">
    <text evidence="6">The sequence shown here is derived from an EMBL/GenBank/DDBJ whole genome shotgun (WGS) entry which is preliminary data.</text>
</comment>
<evidence type="ECO:0000313" key="6">
    <source>
        <dbReference type="EMBL" id="GJN94456.1"/>
    </source>
</evidence>
<dbReference type="AlphaFoldDB" id="A0AAV5GPD5"/>
<keyword evidence="3" id="KW-0805">Transcription regulation</keyword>
<evidence type="ECO:0008006" key="8">
    <source>
        <dbReference type="Google" id="ProtNLM"/>
    </source>
</evidence>
<comment type="similarity">
    <text evidence="2">Belongs to the Mediator complex subunit 22 family.</text>
</comment>
<evidence type="ECO:0000256" key="1">
    <source>
        <dbReference type="ARBA" id="ARBA00004123"/>
    </source>
</evidence>
<evidence type="ECO:0000256" key="5">
    <source>
        <dbReference type="ARBA" id="ARBA00023242"/>
    </source>
</evidence>
<evidence type="ECO:0000256" key="3">
    <source>
        <dbReference type="ARBA" id="ARBA00023015"/>
    </source>
</evidence>
<dbReference type="Pfam" id="PF06179">
    <property type="entry name" value="Med22"/>
    <property type="match status" value="1"/>
</dbReference>
<evidence type="ECO:0000256" key="2">
    <source>
        <dbReference type="ARBA" id="ARBA00005942"/>
    </source>
</evidence>
<keyword evidence="7" id="KW-1185">Reference proteome</keyword>
<dbReference type="GO" id="GO:0016592">
    <property type="term" value="C:mediator complex"/>
    <property type="evidence" value="ECO:0007669"/>
    <property type="project" value="InterPro"/>
</dbReference>
<comment type="subcellular location">
    <subcellularLocation>
        <location evidence="1">Nucleus</location>
    </subcellularLocation>
</comment>